<dbReference type="InterPro" id="IPR016024">
    <property type="entry name" value="ARM-type_fold"/>
</dbReference>
<dbReference type="AlphaFoldDB" id="A0A418SF85"/>
<evidence type="ECO:0000313" key="2">
    <source>
        <dbReference type="Proteomes" id="UP000283786"/>
    </source>
</evidence>
<dbReference type="PANTHER" id="PTHR34070:SF1">
    <property type="entry name" value="DNA ALKYLATION REPAIR PROTEIN"/>
    <property type="match status" value="1"/>
</dbReference>
<dbReference type="EMBL" id="CP060436">
    <property type="protein sequence ID" value="QPM89260.1"/>
    <property type="molecule type" value="Genomic_DNA"/>
</dbReference>
<dbReference type="Gene3D" id="1.25.10.90">
    <property type="match status" value="1"/>
</dbReference>
<evidence type="ECO:0000313" key="1">
    <source>
        <dbReference type="EMBL" id="QPM89260.1"/>
    </source>
</evidence>
<dbReference type="SUPFAM" id="SSF48371">
    <property type="entry name" value="ARM repeat"/>
    <property type="match status" value="1"/>
</dbReference>
<reference evidence="1 2" key="1">
    <citation type="submission" date="2020-08" db="EMBL/GenBank/DDBJ databases">
        <title>Genome sequence of Rhodobacteraceae bacterium Lw-13e.</title>
        <authorList>
            <person name="Poehlein A."/>
            <person name="Wolter L."/>
            <person name="Daniel R."/>
            <person name="Brinkhoff T."/>
        </authorList>
    </citation>
    <scope>NUCLEOTIDE SEQUENCE [LARGE SCALE GENOMIC DNA]</scope>
    <source>
        <strain evidence="1 2">Lw-13e</strain>
    </source>
</reference>
<dbReference type="Proteomes" id="UP000283786">
    <property type="component" value="Chromosome"/>
</dbReference>
<dbReference type="KEGG" id="palw:PSAL_004750"/>
<protein>
    <submittedName>
        <fullName evidence="1">Uncharacterized protein</fullName>
    </submittedName>
</protein>
<accession>A0A418SF85</accession>
<keyword evidence="2" id="KW-1185">Reference proteome</keyword>
<sequence length="242" mass="27054">MTAEDAIEALIQHQDAVRAENAAAYHKADRRYLGVPNPQINDLAAAWRRSMESPEKLELAQTLWESDIHEARIAAAKLLTQSRIRDDAATWALIQSWVPEFDGWAIADHACAAGSRRIMADLTRLQVIAPWTEAEHLWTKRAALVITLPLARLNHPSAEETAARETVLEWTATLVADQRQFIQKAVAWWLRDLSKHDAVRVRGFLDMHGAAMKPFARKEAAKYLPAQTPASGADIDLREGGK</sequence>
<dbReference type="CDD" id="cd06561">
    <property type="entry name" value="AlkD_like"/>
    <property type="match status" value="1"/>
</dbReference>
<dbReference type="InterPro" id="IPR014825">
    <property type="entry name" value="DNA_alkylation"/>
</dbReference>
<dbReference type="OrthoDB" id="9775346at2"/>
<dbReference type="PANTHER" id="PTHR34070">
    <property type="entry name" value="ARMADILLO-TYPE FOLD"/>
    <property type="match status" value="1"/>
</dbReference>
<dbReference type="RefSeq" id="WP_119839673.1">
    <property type="nucleotide sequence ID" value="NZ_CP060436.1"/>
</dbReference>
<dbReference type="Pfam" id="PF08713">
    <property type="entry name" value="DNA_alkylation"/>
    <property type="match status" value="1"/>
</dbReference>
<name>A0A418SF85_9RHOB</name>
<organism evidence="1 2">
    <name type="scientific">Pseudooceanicola algae</name>
    <dbReference type="NCBI Taxonomy" id="1537215"/>
    <lineage>
        <taxon>Bacteria</taxon>
        <taxon>Pseudomonadati</taxon>
        <taxon>Pseudomonadota</taxon>
        <taxon>Alphaproteobacteria</taxon>
        <taxon>Rhodobacterales</taxon>
        <taxon>Paracoccaceae</taxon>
        <taxon>Pseudooceanicola</taxon>
    </lineage>
</organism>
<proteinExistence type="predicted"/>
<gene>
    <name evidence="1" type="ORF">PSAL_004750</name>
</gene>